<dbReference type="InterPro" id="IPR001173">
    <property type="entry name" value="Glyco_trans_2-like"/>
</dbReference>
<dbReference type="InterPro" id="IPR029044">
    <property type="entry name" value="Nucleotide-diphossugar_trans"/>
</dbReference>
<dbReference type="Proteomes" id="UP000518904">
    <property type="component" value="Unassembled WGS sequence"/>
</dbReference>
<protein>
    <submittedName>
        <fullName evidence="8">Glycosyltransferase</fullName>
    </submittedName>
</protein>
<dbReference type="Pfam" id="PF00535">
    <property type="entry name" value="Glycos_transf_2"/>
    <property type="match status" value="1"/>
</dbReference>
<accession>A0A7Y0SD30</accession>
<evidence type="ECO:0000256" key="2">
    <source>
        <dbReference type="ARBA" id="ARBA00022676"/>
    </source>
</evidence>
<feature type="non-terminal residue" evidence="8">
    <location>
        <position position="98"/>
    </location>
</feature>
<evidence type="ECO:0000256" key="3">
    <source>
        <dbReference type="ARBA" id="ARBA00022679"/>
    </source>
</evidence>
<feature type="non-terminal residue" evidence="8">
    <location>
        <position position="1"/>
    </location>
</feature>
<dbReference type="SUPFAM" id="SSF53448">
    <property type="entry name" value="Nucleotide-diphospho-sugar transferases"/>
    <property type="match status" value="1"/>
</dbReference>
<evidence type="ECO:0000256" key="6">
    <source>
        <dbReference type="ARBA" id="ARBA00023136"/>
    </source>
</evidence>
<keyword evidence="3 8" id="KW-0808">Transferase</keyword>
<keyword evidence="4" id="KW-0812">Transmembrane</keyword>
<evidence type="ECO:0000313" key="8">
    <source>
        <dbReference type="EMBL" id="NMU81269.1"/>
    </source>
</evidence>
<comment type="subcellular location">
    <subcellularLocation>
        <location evidence="1">Membrane</location>
        <topology evidence="1">Multi-pass membrane protein</topology>
    </subcellularLocation>
</comment>
<dbReference type="PANTHER" id="PTHR48090">
    <property type="entry name" value="UNDECAPRENYL-PHOSPHATE 4-DEOXY-4-FORMAMIDO-L-ARABINOSE TRANSFERASE-RELATED"/>
    <property type="match status" value="1"/>
</dbReference>
<evidence type="ECO:0000256" key="1">
    <source>
        <dbReference type="ARBA" id="ARBA00004141"/>
    </source>
</evidence>
<dbReference type="GO" id="GO:0005886">
    <property type="term" value="C:plasma membrane"/>
    <property type="evidence" value="ECO:0007669"/>
    <property type="project" value="TreeGrafter"/>
</dbReference>
<feature type="domain" description="Glycosyltransferase 2-like" evidence="7">
    <location>
        <begin position="2"/>
        <end position="93"/>
    </location>
</feature>
<gene>
    <name evidence="8" type="ORF">HKB16_00070</name>
</gene>
<keyword evidence="2" id="KW-0328">Glycosyltransferase</keyword>
<dbReference type="PANTHER" id="PTHR48090:SF1">
    <property type="entry name" value="PROPHAGE BACTOPRENOL GLUCOSYL TRANSFERASE HOMOLOG"/>
    <property type="match status" value="1"/>
</dbReference>
<keyword evidence="5" id="KW-1133">Transmembrane helix</keyword>
<keyword evidence="6" id="KW-0472">Membrane</keyword>
<dbReference type="GO" id="GO:0016757">
    <property type="term" value="F:glycosyltransferase activity"/>
    <property type="evidence" value="ECO:0007669"/>
    <property type="project" value="UniProtKB-KW"/>
</dbReference>
<reference evidence="8 9" key="1">
    <citation type="submission" date="2020-04" db="EMBL/GenBank/DDBJ databases">
        <title>Whole-genome sequencing of Vibrio spp. from China reveals different genetic environments of blaCTX-M-14 among diverse lineages.</title>
        <authorList>
            <person name="Zheng Z."/>
            <person name="Ye L."/>
            <person name="Chen S."/>
        </authorList>
    </citation>
    <scope>NUCLEOTIDE SEQUENCE [LARGE SCALE GENOMIC DNA]</scope>
    <source>
        <strain evidence="8 9">Vb0551</strain>
    </source>
</reference>
<evidence type="ECO:0000256" key="4">
    <source>
        <dbReference type="ARBA" id="ARBA00022692"/>
    </source>
</evidence>
<evidence type="ECO:0000256" key="5">
    <source>
        <dbReference type="ARBA" id="ARBA00022989"/>
    </source>
</evidence>
<name>A0A7Y0SD30_VIBPH</name>
<evidence type="ECO:0000259" key="7">
    <source>
        <dbReference type="Pfam" id="PF00535"/>
    </source>
</evidence>
<dbReference type="Gene3D" id="3.90.550.10">
    <property type="entry name" value="Spore Coat Polysaccharide Biosynthesis Protein SpsA, Chain A"/>
    <property type="match status" value="1"/>
</dbReference>
<proteinExistence type="predicted"/>
<evidence type="ECO:0000313" key="9">
    <source>
        <dbReference type="Proteomes" id="UP000518904"/>
    </source>
</evidence>
<comment type="caution">
    <text evidence="8">The sequence shown here is derived from an EMBL/GenBank/DDBJ whole genome shotgun (WGS) entry which is preliminary data.</text>
</comment>
<dbReference type="EMBL" id="JABCLB010000018">
    <property type="protein sequence ID" value="NMU81269.1"/>
    <property type="molecule type" value="Genomic_DNA"/>
</dbReference>
<dbReference type="AlphaFoldDB" id="A0A7Y0SD30"/>
<organism evidence="8 9">
    <name type="scientific">Vibrio parahaemolyticus</name>
    <dbReference type="NCBI Taxonomy" id="670"/>
    <lineage>
        <taxon>Bacteria</taxon>
        <taxon>Pseudomonadati</taxon>
        <taxon>Pseudomonadota</taxon>
        <taxon>Gammaproteobacteria</taxon>
        <taxon>Vibrionales</taxon>
        <taxon>Vibrionaceae</taxon>
        <taxon>Vibrio</taxon>
    </lineage>
</organism>
<dbReference type="InterPro" id="IPR050256">
    <property type="entry name" value="Glycosyltransferase_2"/>
</dbReference>
<sequence length="98" mass="10841">ANVGQQTALFAGIEAATGDINITIDIDLQDPPEVITQFLEEIDKGFDIVHAQRLSRRNETAFKLISAKLCYRFLALASPANLIECCGDFRAFTKPVRD</sequence>